<feature type="domain" description="4Fe-4S ferredoxin-type" evidence="1">
    <location>
        <begin position="57"/>
        <end position="85"/>
    </location>
</feature>
<dbReference type="SUPFAM" id="SSF46548">
    <property type="entry name" value="alpha-helical ferredoxin"/>
    <property type="match status" value="1"/>
</dbReference>
<comment type="caution">
    <text evidence="2">The sequence shown here is derived from an EMBL/GenBank/DDBJ whole genome shotgun (WGS) entry which is preliminary data.</text>
</comment>
<dbReference type="PROSITE" id="PS00198">
    <property type="entry name" value="4FE4S_FER_1"/>
    <property type="match status" value="1"/>
</dbReference>
<dbReference type="EMBL" id="BARS01033359">
    <property type="protein sequence ID" value="GAG25074.1"/>
    <property type="molecule type" value="Genomic_DNA"/>
</dbReference>
<reference evidence="2" key="1">
    <citation type="journal article" date="2014" name="Front. Microbiol.">
        <title>High frequency of phylogenetically diverse reductive dehalogenase-homologous genes in deep subseafloor sedimentary metagenomes.</title>
        <authorList>
            <person name="Kawai M."/>
            <person name="Futagami T."/>
            <person name="Toyoda A."/>
            <person name="Takaki Y."/>
            <person name="Nishi S."/>
            <person name="Hori S."/>
            <person name="Arai W."/>
            <person name="Tsubouchi T."/>
            <person name="Morono Y."/>
            <person name="Uchiyama I."/>
            <person name="Ito T."/>
            <person name="Fujiyama A."/>
            <person name="Inagaki F."/>
            <person name="Takami H."/>
        </authorList>
    </citation>
    <scope>NUCLEOTIDE SEQUENCE</scope>
    <source>
        <strain evidence="2">Expedition CK06-06</strain>
    </source>
</reference>
<organism evidence="2">
    <name type="scientific">marine sediment metagenome</name>
    <dbReference type="NCBI Taxonomy" id="412755"/>
    <lineage>
        <taxon>unclassified sequences</taxon>
        <taxon>metagenomes</taxon>
        <taxon>ecological metagenomes</taxon>
    </lineage>
</organism>
<dbReference type="PROSITE" id="PS51379">
    <property type="entry name" value="4FE4S_FER_2"/>
    <property type="match status" value="1"/>
</dbReference>
<dbReference type="Pfam" id="PF13187">
    <property type="entry name" value="Fer4_9"/>
    <property type="match status" value="1"/>
</dbReference>
<proteinExistence type="predicted"/>
<evidence type="ECO:0000259" key="1">
    <source>
        <dbReference type="PROSITE" id="PS51379"/>
    </source>
</evidence>
<protein>
    <recommendedName>
        <fullName evidence="1">4Fe-4S ferredoxin-type domain-containing protein</fullName>
    </recommendedName>
</protein>
<name>X0W2Q8_9ZZZZ</name>
<dbReference type="PANTHER" id="PTHR43255">
    <property type="entry name" value="IRON-SULFUR-BINDING OXIDOREDUCTASE FADF-RELATED-RELATED"/>
    <property type="match status" value="1"/>
</dbReference>
<dbReference type="AlphaFoldDB" id="X0W2Q8"/>
<dbReference type="GO" id="GO:0051536">
    <property type="term" value="F:iron-sulfur cluster binding"/>
    <property type="evidence" value="ECO:0007669"/>
    <property type="project" value="InterPro"/>
</dbReference>
<dbReference type="InterPro" id="IPR051460">
    <property type="entry name" value="HdrC_iron-sulfur_subunit"/>
</dbReference>
<dbReference type="InterPro" id="IPR017896">
    <property type="entry name" value="4Fe4S_Fe-S-bd"/>
</dbReference>
<dbReference type="PANTHER" id="PTHR43255:SF2">
    <property type="entry name" value="HETERODISULFIDE REDUCTASE RELATED PROTEIN"/>
    <property type="match status" value="1"/>
</dbReference>
<evidence type="ECO:0000313" key="2">
    <source>
        <dbReference type="EMBL" id="GAG25074.1"/>
    </source>
</evidence>
<accession>X0W2Q8</accession>
<feature type="non-terminal residue" evidence="2">
    <location>
        <position position="85"/>
    </location>
</feature>
<dbReference type="GO" id="GO:0005886">
    <property type="term" value="C:plasma membrane"/>
    <property type="evidence" value="ECO:0007669"/>
    <property type="project" value="TreeGrafter"/>
</dbReference>
<dbReference type="Gene3D" id="1.10.1060.10">
    <property type="entry name" value="Alpha-helical ferredoxin"/>
    <property type="match status" value="1"/>
</dbReference>
<dbReference type="InterPro" id="IPR017900">
    <property type="entry name" value="4Fe4S_Fe_S_CS"/>
</dbReference>
<dbReference type="InterPro" id="IPR009051">
    <property type="entry name" value="Helical_ferredxn"/>
</dbReference>
<sequence length="85" mass="9515">MKAVSPYKEAVEVLREAGGEILELCYQCGLCTGSCPWNLVRSFLVRRLMHESQLGLVDFESDDVWLCASCGMCVERCPRGVEIID</sequence>
<gene>
    <name evidence="2" type="ORF">S01H1_51678</name>
</gene>